<evidence type="ECO:0000313" key="1">
    <source>
        <dbReference type="EMBL" id="OAV97596.1"/>
    </source>
</evidence>
<dbReference type="OrthoDB" id="2500038at2759"/>
<reference evidence="2" key="4">
    <citation type="submission" date="2025-05" db="UniProtKB">
        <authorList>
            <consortium name="EnsemblFungi"/>
        </authorList>
    </citation>
    <scope>IDENTIFICATION</scope>
    <source>
        <strain evidence="2">isolate 1-1 / race 1 (BBBD)</strain>
    </source>
</reference>
<name>A0A180GXN4_PUCT1</name>
<sequence>MCVEPTREDRAAKHRQNNFMLLNIEGTTSLLAQVVTPKTFLAALITLDGRVVAFHIHPSAIVADEDEQSDGSDQAKIAAAIASGLWREDCYQRPFSSTSKTEVAREVRNLDAVCERTLCILFDASARSVASQFHTALSTRTRRKDWIRFHRHVVHEGPVITRSVERPIFQYCILKFSLEVSTMYPDLRGGGGGGGPWG</sequence>
<protein>
    <submittedName>
        <fullName evidence="1 2">Uncharacterized protein</fullName>
    </submittedName>
</protein>
<dbReference type="EMBL" id="ADAS02000012">
    <property type="protein sequence ID" value="OAV97596.1"/>
    <property type="molecule type" value="Genomic_DNA"/>
</dbReference>
<gene>
    <name evidence="1" type="ORF">PTTG_01910</name>
</gene>
<accession>A0A180GXN4</accession>
<dbReference type="AlphaFoldDB" id="A0A180GXN4"/>
<dbReference type="EnsemblFungi" id="PTTG_01910-t43_1">
    <property type="protein sequence ID" value="PTTG_01910-t43_1-p1"/>
    <property type="gene ID" value="PTTG_01910"/>
</dbReference>
<reference evidence="1" key="1">
    <citation type="submission" date="2009-11" db="EMBL/GenBank/DDBJ databases">
        <authorList>
            <consortium name="The Broad Institute Genome Sequencing Platform"/>
            <person name="Ward D."/>
            <person name="Feldgarden M."/>
            <person name="Earl A."/>
            <person name="Young S.K."/>
            <person name="Zeng Q."/>
            <person name="Koehrsen M."/>
            <person name="Alvarado L."/>
            <person name="Berlin A."/>
            <person name="Bochicchio J."/>
            <person name="Borenstein D."/>
            <person name="Chapman S.B."/>
            <person name="Chen Z."/>
            <person name="Engels R."/>
            <person name="Freedman E."/>
            <person name="Gellesch M."/>
            <person name="Goldberg J."/>
            <person name="Griggs A."/>
            <person name="Gujja S."/>
            <person name="Heilman E."/>
            <person name="Heiman D."/>
            <person name="Hepburn T."/>
            <person name="Howarth C."/>
            <person name="Jen D."/>
            <person name="Larson L."/>
            <person name="Lewis B."/>
            <person name="Mehta T."/>
            <person name="Park D."/>
            <person name="Pearson M."/>
            <person name="Roberts A."/>
            <person name="Saif S."/>
            <person name="Shea T."/>
            <person name="Shenoy N."/>
            <person name="Sisk P."/>
            <person name="Stolte C."/>
            <person name="Sykes S."/>
            <person name="Thomson T."/>
            <person name="Walk T."/>
            <person name="White J."/>
            <person name="Yandava C."/>
            <person name="Izard J."/>
            <person name="Baranova O.V."/>
            <person name="Blanton J.M."/>
            <person name="Tanner A.C."/>
            <person name="Dewhirst F.E."/>
            <person name="Haas B."/>
            <person name="Nusbaum C."/>
            <person name="Birren B."/>
        </authorList>
    </citation>
    <scope>NUCLEOTIDE SEQUENCE [LARGE SCALE GENOMIC DNA]</scope>
    <source>
        <strain evidence="1">1-1 BBBD Race 1</strain>
    </source>
</reference>
<proteinExistence type="predicted"/>
<evidence type="ECO:0000313" key="3">
    <source>
        <dbReference type="Proteomes" id="UP000005240"/>
    </source>
</evidence>
<reference evidence="2 3" key="3">
    <citation type="journal article" date="2017" name="G3 (Bethesda)">
        <title>Comparative analysis highlights variable genome content of wheat rusts and divergence of the mating loci.</title>
        <authorList>
            <person name="Cuomo C.A."/>
            <person name="Bakkeren G."/>
            <person name="Khalil H.B."/>
            <person name="Panwar V."/>
            <person name="Joly D."/>
            <person name="Linning R."/>
            <person name="Sakthikumar S."/>
            <person name="Song X."/>
            <person name="Adiconis X."/>
            <person name="Fan L."/>
            <person name="Goldberg J.M."/>
            <person name="Levin J.Z."/>
            <person name="Young S."/>
            <person name="Zeng Q."/>
            <person name="Anikster Y."/>
            <person name="Bruce M."/>
            <person name="Wang M."/>
            <person name="Yin C."/>
            <person name="McCallum B."/>
            <person name="Szabo L.J."/>
            <person name="Hulbert S."/>
            <person name="Chen X."/>
            <person name="Fellers J.P."/>
        </authorList>
    </citation>
    <scope>NUCLEOTIDE SEQUENCE</scope>
    <source>
        <strain evidence="2">isolate 1-1 / race 1 (BBBD)</strain>
        <strain evidence="3">Isolate 1-1 / race 1 (BBBD)</strain>
    </source>
</reference>
<keyword evidence="3" id="KW-1185">Reference proteome</keyword>
<dbReference type="Proteomes" id="UP000005240">
    <property type="component" value="Unassembled WGS sequence"/>
</dbReference>
<dbReference type="VEuPathDB" id="FungiDB:PTTG_01910"/>
<reference evidence="1" key="2">
    <citation type="submission" date="2016-05" db="EMBL/GenBank/DDBJ databases">
        <title>Comparative analysis highlights variable genome content of wheat rusts and divergence of the mating loci.</title>
        <authorList>
            <person name="Cuomo C.A."/>
            <person name="Bakkeren G."/>
            <person name="Szabo L."/>
            <person name="Khalil H."/>
            <person name="Joly D."/>
            <person name="Goldberg J."/>
            <person name="Young S."/>
            <person name="Zeng Q."/>
            <person name="Fellers J."/>
        </authorList>
    </citation>
    <scope>NUCLEOTIDE SEQUENCE [LARGE SCALE GENOMIC DNA]</scope>
    <source>
        <strain evidence="1">1-1 BBBD Race 1</strain>
    </source>
</reference>
<organism evidence="1">
    <name type="scientific">Puccinia triticina (isolate 1-1 / race 1 (BBBD))</name>
    <name type="common">Brown leaf rust fungus</name>
    <dbReference type="NCBI Taxonomy" id="630390"/>
    <lineage>
        <taxon>Eukaryota</taxon>
        <taxon>Fungi</taxon>
        <taxon>Dikarya</taxon>
        <taxon>Basidiomycota</taxon>
        <taxon>Pucciniomycotina</taxon>
        <taxon>Pucciniomycetes</taxon>
        <taxon>Pucciniales</taxon>
        <taxon>Pucciniaceae</taxon>
        <taxon>Puccinia</taxon>
    </lineage>
</organism>
<evidence type="ECO:0000313" key="2">
    <source>
        <dbReference type="EnsemblFungi" id="PTTG_01910-t43_1-p1"/>
    </source>
</evidence>